<feature type="non-terminal residue" evidence="2">
    <location>
        <position position="45"/>
    </location>
</feature>
<dbReference type="InterPro" id="IPR009057">
    <property type="entry name" value="Homeodomain-like_sf"/>
</dbReference>
<evidence type="ECO:0000313" key="3">
    <source>
        <dbReference type="Proteomes" id="UP000183794"/>
    </source>
</evidence>
<dbReference type="GO" id="GO:0004803">
    <property type="term" value="F:transposase activity"/>
    <property type="evidence" value="ECO:0007669"/>
    <property type="project" value="InterPro"/>
</dbReference>
<evidence type="ECO:0000256" key="1">
    <source>
        <dbReference type="ARBA" id="ARBA00009964"/>
    </source>
</evidence>
<accession>A0A1L0F8U6</accession>
<dbReference type="Proteomes" id="UP000183794">
    <property type="component" value="Unassembled WGS sequence"/>
</dbReference>
<dbReference type="GO" id="GO:0003677">
    <property type="term" value="F:DNA binding"/>
    <property type="evidence" value="ECO:0007669"/>
    <property type="project" value="InterPro"/>
</dbReference>
<dbReference type="RefSeq" id="WP_075518603.1">
    <property type="nucleotide sequence ID" value="NZ_FPLD01000138.1"/>
</dbReference>
<dbReference type="InterPro" id="IPR002514">
    <property type="entry name" value="Transposase_8"/>
</dbReference>
<reference evidence="2 3" key="1">
    <citation type="submission" date="2016-11" db="EMBL/GenBank/DDBJ databases">
        <authorList>
            <person name="Jaros S."/>
            <person name="Januszkiewicz K."/>
            <person name="Wedrychowicz H."/>
        </authorList>
    </citation>
    <scope>NUCLEOTIDE SEQUENCE [LARGE SCALE GENOMIC DNA]</scope>
    <source>
        <strain evidence="2">NVI 5450</strain>
    </source>
</reference>
<dbReference type="Gene3D" id="1.10.10.10">
    <property type="entry name" value="Winged helix-like DNA-binding domain superfamily/Winged helix DNA-binding domain"/>
    <property type="match status" value="1"/>
</dbReference>
<dbReference type="EMBL" id="FPLD01000138">
    <property type="protein sequence ID" value="SGZ19254.1"/>
    <property type="molecule type" value="Genomic_DNA"/>
</dbReference>
<sequence length="45" mass="5317">MSKGKRYTQEFKIEAVKQITERGYSVAEVSERLGICTKTLYHWHN</sequence>
<dbReference type="InterPro" id="IPR036388">
    <property type="entry name" value="WH-like_DNA-bd_sf"/>
</dbReference>
<evidence type="ECO:0008006" key="4">
    <source>
        <dbReference type="Google" id="ProtNLM"/>
    </source>
</evidence>
<gene>
    <name evidence="2" type="ORF">NVI5450_4749</name>
</gene>
<dbReference type="GO" id="GO:0006313">
    <property type="term" value="P:DNA transposition"/>
    <property type="evidence" value="ECO:0007669"/>
    <property type="project" value="InterPro"/>
</dbReference>
<proteinExistence type="inferred from homology"/>
<name>A0A1L0F8U6_9GAMM</name>
<dbReference type="OrthoDB" id="9810995at2"/>
<evidence type="ECO:0000313" key="2">
    <source>
        <dbReference type="EMBL" id="SGZ19254.1"/>
    </source>
</evidence>
<dbReference type="SUPFAM" id="SSF46689">
    <property type="entry name" value="Homeodomain-like"/>
    <property type="match status" value="1"/>
</dbReference>
<comment type="similarity">
    <text evidence="1">Belongs to the transposase 8 family.</text>
</comment>
<dbReference type="AlphaFoldDB" id="A0A1L0F8U6"/>
<protein>
    <recommendedName>
        <fullName evidence="4">Transposase</fullName>
    </recommendedName>
</protein>
<dbReference type="Pfam" id="PF01527">
    <property type="entry name" value="HTH_Tnp_1"/>
    <property type="match status" value="1"/>
</dbReference>
<organism evidence="2 3">
    <name type="scientific">Moritella viscosa</name>
    <dbReference type="NCBI Taxonomy" id="80854"/>
    <lineage>
        <taxon>Bacteria</taxon>
        <taxon>Pseudomonadati</taxon>
        <taxon>Pseudomonadota</taxon>
        <taxon>Gammaproteobacteria</taxon>
        <taxon>Alteromonadales</taxon>
        <taxon>Moritellaceae</taxon>
        <taxon>Moritella</taxon>
    </lineage>
</organism>